<proteinExistence type="predicted"/>
<accession>A0AAV5JCD0</accession>
<feature type="transmembrane region" description="Helical" evidence="2">
    <location>
        <begin position="200"/>
        <end position="220"/>
    </location>
</feature>
<reference evidence="3 4" key="1">
    <citation type="journal article" date="2021" name="Commun. Biol.">
        <title>The genome of Shorea leprosula (Dipterocarpaceae) highlights the ecological relevance of drought in aseasonal tropical rainforests.</title>
        <authorList>
            <person name="Ng K.K.S."/>
            <person name="Kobayashi M.J."/>
            <person name="Fawcett J.A."/>
            <person name="Hatakeyama M."/>
            <person name="Paape T."/>
            <person name="Ng C.H."/>
            <person name="Ang C.C."/>
            <person name="Tnah L.H."/>
            <person name="Lee C.T."/>
            <person name="Nishiyama T."/>
            <person name="Sese J."/>
            <person name="O'Brien M.J."/>
            <person name="Copetti D."/>
            <person name="Mohd Noor M.I."/>
            <person name="Ong R.C."/>
            <person name="Putra M."/>
            <person name="Sireger I.Z."/>
            <person name="Indrioko S."/>
            <person name="Kosugi Y."/>
            <person name="Izuno A."/>
            <person name="Isagi Y."/>
            <person name="Lee S.L."/>
            <person name="Shimizu K.K."/>
        </authorList>
    </citation>
    <scope>NUCLEOTIDE SEQUENCE [LARGE SCALE GENOMIC DNA]</scope>
    <source>
        <strain evidence="3">214</strain>
    </source>
</reference>
<organism evidence="3 4">
    <name type="scientific">Rubroshorea leprosula</name>
    <dbReference type="NCBI Taxonomy" id="152421"/>
    <lineage>
        <taxon>Eukaryota</taxon>
        <taxon>Viridiplantae</taxon>
        <taxon>Streptophyta</taxon>
        <taxon>Embryophyta</taxon>
        <taxon>Tracheophyta</taxon>
        <taxon>Spermatophyta</taxon>
        <taxon>Magnoliopsida</taxon>
        <taxon>eudicotyledons</taxon>
        <taxon>Gunneridae</taxon>
        <taxon>Pentapetalae</taxon>
        <taxon>rosids</taxon>
        <taxon>malvids</taxon>
        <taxon>Malvales</taxon>
        <taxon>Dipterocarpaceae</taxon>
        <taxon>Rubroshorea</taxon>
    </lineage>
</organism>
<keyword evidence="2" id="KW-0472">Membrane</keyword>
<keyword evidence="4" id="KW-1185">Reference proteome</keyword>
<evidence type="ECO:0000313" key="3">
    <source>
        <dbReference type="EMBL" id="GKV10126.1"/>
    </source>
</evidence>
<dbReference type="PANTHER" id="PTHR35731:SF1">
    <property type="entry name" value="8-AMINO-7-OXONONANOATE SYNTHASE"/>
    <property type="match status" value="1"/>
</dbReference>
<evidence type="ECO:0000313" key="4">
    <source>
        <dbReference type="Proteomes" id="UP001054252"/>
    </source>
</evidence>
<protein>
    <recommendedName>
        <fullName evidence="5">8-amino-7-oxononanoate synthase</fullName>
    </recommendedName>
</protein>
<keyword evidence="2" id="KW-1133">Transmembrane helix</keyword>
<dbReference type="AlphaFoldDB" id="A0AAV5JCD0"/>
<evidence type="ECO:0000256" key="1">
    <source>
        <dbReference type="SAM" id="MobiDB-lite"/>
    </source>
</evidence>
<sequence>MIALKAIQASLIPRKHAFFPTRRLPISRNSIPCLCKNDNSDGNDSEAESPSPPEGDTRQQELLAAIAMLQTQKVRLTEYLDERATYLTQFAEEANAEFDQAGEDAFREIQEAGDSIMENIESKMQAFRESQELNKLEIEKNESKLARFEGQIERDRNEGLFFKNLGEKKRKPVDKAKAKEDMEKIKEVIKETAGSKIRRNIYLALMALLVVGIADSFITSPDWRKVAVLGAILVALFTQFVHEQTLLSEAEKLEKEKSDQKK</sequence>
<keyword evidence="2" id="KW-0812">Transmembrane</keyword>
<name>A0AAV5JCD0_9ROSI</name>
<feature type="region of interest" description="Disordered" evidence="1">
    <location>
        <begin position="35"/>
        <end position="57"/>
    </location>
</feature>
<evidence type="ECO:0008006" key="5">
    <source>
        <dbReference type="Google" id="ProtNLM"/>
    </source>
</evidence>
<dbReference type="Proteomes" id="UP001054252">
    <property type="component" value="Unassembled WGS sequence"/>
</dbReference>
<dbReference type="PANTHER" id="PTHR35731">
    <property type="entry name" value="8-AMINO-7-OXONONANOATE SYNTHASE"/>
    <property type="match status" value="1"/>
</dbReference>
<dbReference type="EMBL" id="BPVZ01000031">
    <property type="protein sequence ID" value="GKV10126.1"/>
    <property type="molecule type" value="Genomic_DNA"/>
</dbReference>
<comment type="caution">
    <text evidence="3">The sequence shown here is derived from an EMBL/GenBank/DDBJ whole genome shotgun (WGS) entry which is preliminary data.</text>
</comment>
<dbReference type="GO" id="GO:0009507">
    <property type="term" value="C:chloroplast"/>
    <property type="evidence" value="ECO:0007669"/>
    <property type="project" value="TreeGrafter"/>
</dbReference>
<evidence type="ECO:0000256" key="2">
    <source>
        <dbReference type="SAM" id="Phobius"/>
    </source>
</evidence>
<gene>
    <name evidence="3" type="ORF">SLEP1_g21536</name>
</gene>